<feature type="region of interest" description="Disordered" evidence="1">
    <location>
        <begin position="181"/>
        <end position="228"/>
    </location>
</feature>
<evidence type="ECO:0000256" key="1">
    <source>
        <dbReference type="SAM" id="MobiDB-lite"/>
    </source>
</evidence>
<gene>
    <name evidence="2" type="ORF">QE152_g27453</name>
</gene>
<dbReference type="Proteomes" id="UP001458880">
    <property type="component" value="Unassembled WGS sequence"/>
</dbReference>
<accession>A0AAW1JVH6</accession>
<dbReference type="EMBL" id="JASPKY010000337">
    <property type="protein sequence ID" value="KAK9708083.1"/>
    <property type="molecule type" value="Genomic_DNA"/>
</dbReference>
<feature type="compositionally biased region" description="Basic and acidic residues" evidence="1">
    <location>
        <begin position="181"/>
        <end position="215"/>
    </location>
</feature>
<organism evidence="2 3">
    <name type="scientific">Popillia japonica</name>
    <name type="common">Japanese beetle</name>
    <dbReference type="NCBI Taxonomy" id="7064"/>
    <lineage>
        <taxon>Eukaryota</taxon>
        <taxon>Metazoa</taxon>
        <taxon>Ecdysozoa</taxon>
        <taxon>Arthropoda</taxon>
        <taxon>Hexapoda</taxon>
        <taxon>Insecta</taxon>
        <taxon>Pterygota</taxon>
        <taxon>Neoptera</taxon>
        <taxon>Endopterygota</taxon>
        <taxon>Coleoptera</taxon>
        <taxon>Polyphaga</taxon>
        <taxon>Scarabaeiformia</taxon>
        <taxon>Scarabaeidae</taxon>
        <taxon>Rutelinae</taxon>
        <taxon>Popillia</taxon>
    </lineage>
</organism>
<proteinExistence type="predicted"/>
<name>A0AAW1JVH6_POPJA</name>
<dbReference type="AlphaFoldDB" id="A0AAW1JVH6"/>
<comment type="caution">
    <text evidence="2">The sequence shown here is derived from an EMBL/GenBank/DDBJ whole genome shotgun (WGS) entry which is preliminary data.</text>
</comment>
<evidence type="ECO:0008006" key="4">
    <source>
        <dbReference type="Google" id="ProtNLM"/>
    </source>
</evidence>
<keyword evidence="3" id="KW-1185">Reference proteome</keyword>
<evidence type="ECO:0000313" key="2">
    <source>
        <dbReference type="EMBL" id="KAK9708083.1"/>
    </source>
</evidence>
<evidence type="ECO:0000313" key="3">
    <source>
        <dbReference type="Proteomes" id="UP001458880"/>
    </source>
</evidence>
<protein>
    <recommendedName>
        <fullName evidence="4">Nuclease HARBI1</fullName>
    </recommendedName>
</protein>
<reference evidence="2 3" key="1">
    <citation type="journal article" date="2024" name="BMC Genomics">
        <title>De novo assembly and annotation of Popillia japonica's genome with initial clues to its potential as an invasive pest.</title>
        <authorList>
            <person name="Cucini C."/>
            <person name="Boschi S."/>
            <person name="Funari R."/>
            <person name="Cardaioli E."/>
            <person name="Iannotti N."/>
            <person name="Marturano G."/>
            <person name="Paoli F."/>
            <person name="Bruttini M."/>
            <person name="Carapelli A."/>
            <person name="Frati F."/>
            <person name="Nardi F."/>
        </authorList>
    </citation>
    <scope>NUCLEOTIDE SEQUENCE [LARGE SCALE GENOMIC DNA]</scope>
    <source>
        <strain evidence="2">DMR45628</strain>
    </source>
</reference>
<sequence>MENCRKDQVSFGKMKYPHMMIKCLKNIFECTELPFNKLVQDLYYLEAQDTNMRCAVPLRKRIAVALYALSSSAEFRTVASLFGIGRTTVGEIVRDFCEAVCFSLQKKYLNTYPLTQEKLKEIVNGFEQMGVYELLNIEIHWYQFYLLVILSSGVNIRNAITAYLVATGNVGVVEVEHDAAADEHDAAADEHDAAADEHDAAADEHDPAADEHEGVDNFEPVDPDSIVS</sequence>